<keyword evidence="2" id="KW-1185">Reference proteome</keyword>
<dbReference type="Pfam" id="PF16074">
    <property type="entry name" value="PilW"/>
    <property type="match status" value="1"/>
</dbReference>
<reference evidence="1" key="2">
    <citation type="submission" date="2023-01" db="EMBL/GenBank/DDBJ databases">
        <title>Draft genome sequence of Litoribrevibacter albus strain NBRC 110071.</title>
        <authorList>
            <person name="Sun Q."/>
            <person name="Mori K."/>
        </authorList>
    </citation>
    <scope>NUCLEOTIDE SEQUENCE</scope>
    <source>
        <strain evidence="1">NBRC 110071</strain>
    </source>
</reference>
<dbReference type="GO" id="GO:0043683">
    <property type="term" value="P:type IV pilus assembly"/>
    <property type="evidence" value="ECO:0007669"/>
    <property type="project" value="InterPro"/>
</dbReference>
<evidence type="ECO:0008006" key="3">
    <source>
        <dbReference type="Google" id="ProtNLM"/>
    </source>
</evidence>
<organism evidence="1 2">
    <name type="scientific">Litoribrevibacter albus</name>
    <dbReference type="NCBI Taxonomy" id="1473156"/>
    <lineage>
        <taxon>Bacteria</taxon>
        <taxon>Pseudomonadati</taxon>
        <taxon>Pseudomonadota</taxon>
        <taxon>Gammaproteobacteria</taxon>
        <taxon>Oceanospirillales</taxon>
        <taxon>Oceanospirillaceae</taxon>
        <taxon>Litoribrevibacter</taxon>
    </lineage>
</organism>
<evidence type="ECO:0000313" key="2">
    <source>
        <dbReference type="Proteomes" id="UP001161389"/>
    </source>
</evidence>
<gene>
    <name evidence="1" type="ORF">GCM10007876_15930</name>
</gene>
<dbReference type="Proteomes" id="UP001161389">
    <property type="component" value="Unassembled WGS sequence"/>
</dbReference>
<sequence>MIGSVLGLTLSLTIMSAVITSNKMNREGMKAIELTENGRFLNEVLKNDIANAGYYGALADIPKGDTAPDPCDLSNLNDTLAFPVQIYNDTTSLDFAGKTTCDIQIEPNTDVIIIRRASSVEEDPASPLPNEYHIQSTYDDYNILKSTVATQFPFTNKAETEEIRQYLVHIYYVSPCRETDCSNTSSSTDSPTLKRLELHDGQFVSVVISEGVEQLQYEFGIDRSGNGIPNESTPGADDAYVTSPTDEEIQNTVAIKFYALVRSNDKSNELTDSELYDLGRFGFVSGSSLGEKYKRRVFMNLTRVNNIAMKRES</sequence>
<dbReference type="AlphaFoldDB" id="A0AA37SAA2"/>
<evidence type="ECO:0000313" key="1">
    <source>
        <dbReference type="EMBL" id="GLQ31114.1"/>
    </source>
</evidence>
<dbReference type="EMBL" id="BSNM01000011">
    <property type="protein sequence ID" value="GLQ31114.1"/>
    <property type="molecule type" value="Genomic_DNA"/>
</dbReference>
<dbReference type="InterPro" id="IPR032092">
    <property type="entry name" value="PilW"/>
</dbReference>
<reference evidence="1" key="1">
    <citation type="journal article" date="2014" name="Int. J. Syst. Evol. Microbiol.">
        <title>Complete genome sequence of Corynebacterium casei LMG S-19264T (=DSM 44701T), isolated from a smear-ripened cheese.</title>
        <authorList>
            <consortium name="US DOE Joint Genome Institute (JGI-PGF)"/>
            <person name="Walter F."/>
            <person name="Albersmeier A."/>
            <person name="Kalinowski J."/>
            <person name="Ruckert C."/>
        </authorList>
    </citation>
    <scope>NUCLEOTIDE SEQUENCE</scope>
    <source>
        <strain evidence="1">NBRC 110071</strain>
    </source>
</reference>
<proteinExistence type="predicted"/>
<name>A0AA37SAA2_9GAMM</name>
<accession>A0AA37SAA2</accession>
<protein>
    <recommendedName>
        <fullName evidence="3">Pilus assembly protein PilW</fullName>
    </recommendedName>
</protein>
<comment type="caution">
    <text evidence="1">The sequence shown here is derived from an EMBL/GenBank/DDBJ whole genome shotgun (WGS) entry which is preliminary data.</text>
</comment>